<proteinExistence type="predicted"/>
<keyword evidence="1" id="KW-1133">Transmembrane helix</keyword>
<protein>
    <submittedName>
        <fullName evidence="2">Uncharacterized protein</fullName>
    </submittedName>
</protein>
<evidence type="ECO:0000313" key="3">
    <source>
        <dbReference type="Proteomes" id="UP000604046"/>
    </source>
</evidence>
<evidence type="ECO:0000256" key="1">
    <source>
        <dbReference type="SAM" id="Phobius"/>
    </source>
</evidence>
<gene>
    <name evidence="2" type="ORF">SNAT2548_LOCUS26819</name>
</gene>
<feature type="transmembrane region" description="Helical" evidence="1">
    <location>
        <begin position="209"/>
        <end position="229"/>
    </location>
</feature>
<sequence>MWVPQKRGEPSSCNEPTHAYDHLLGAARLLHASSRTSTAESLDQARVLGATFAGLAPLAASSSIEKGDLADVAAPSHAQSQLAPADGLRQFPVARGRQTTTACGSEVEQPANAYDSVVAMLQSWLVGGISLVLIYGAALVAAVANPLTKRRLEVRAEARALSDARLASSCKSHQLPLLKVLLLQRRVRKRAASVLATVQQRGREELSGASPLLVAAALGCALLVSRAFVCGPSSRAAPQVDARVLGATFAGLAPLAVEQPANAYDSVVAMLQSWLVGGISLVLIYGAALVAAVANPLTKRRLEVRDQADTTSQALLFACGSPSRFALRFALAARLTAAPHLPSAQTGSRWMPCASEQ</sequence>
<accession>A0A812SF43</accession>
<dbReference type="OrthoDB" id="418987at2759"/>
<evidence type="ECO:0000313" key="2">
    <source>
        <dbReference type="EMBL" id="CAE7477439.1"/>
    </source>
</evidence>
<dbReference type="Proteomes" id="UP000604046">
    <property type="component" value="Unassembled WGS sequence"/>
</dbReference>
<dbReference type="AlphaFoldDB" id="A0A812SF43"/>
<feature type="transmembrane region" description="Helical" evidence="1">
    <location>
        <begin position="124"/>
        <end position="145"/>
    </location>
</feature>
<keyword evidence="3" id="KW-1185">Reference proteome</keyword>
<reference evidence="2" key="1">
    <citation type="submission" date="2021-02" db="EMBL/GenBank/DDBJ databases">
        <authorList>
            <person name="Dougan E. K."/>
            <person name="Rhodes N."/>
            <person name="Thang M."/>
            <person name="Chan C."/>
        </authorList>
    </citation>
    <scope>NUCLEOTIDE SEQUENCE</scope>
</reference>
<organism evidence="2 3">
    <name type="scientific">Symbiodinium natans</name>
    <dbReference type="NCBI Taxonomy" id="878477"/>
    <lineage>
        <taxon>Eukaryota</taxon>
        <taxon>Sar</taxon>
        <taxon>Alveolata</taxon>
        <taxon>Dinophyceae</taxon>
        <taxon>Suessiales</taxon>
        <taxon>Symbiodiniaceae</taxon>
        <taxon>Symbiodinium</taxon>
    </lineage>
</organism>
<comment type="caution">
    <text evidence="2">The sequence shown here is derived from an EMBL/GenBank/DDBJ whole genome shotgun (WGS) entry which is preliminary data.</text>
</comment>
<keyword evidence="1" id="KW-0812">Transmembrane</keyword>
<keyword evidence="1" id="KW-0472">Membrane</keyword>
<feature type="transmembrane region" description="Helical" evidence="1">
    <location>
        <begin position="274"/>
        <end position="297"/>
    </location>
</feature>
<dbReference type="EMBL" id="CAJNDS010002443">
    <property type="protein sequence ID" value="CAE7477439.1"/>
    <property type="molecule type" value="Genomic_DNA"/>
</dbReference>
<name>A0A812SF43_9DINO</name>